<dbReference type="STRING" id="659014.SAMN04487996_12285"/>
<evidence type="ECO:0008006" key="6">
    <source>
        <dbReference type="Google" id="ProtNLM"/>
    </source>
</evidence>
<name>A0A1G7WKV9_9BACT</name>
<dbReference type="GO" id="GO:0006298">
    <property type="term" value="P:mismatch repair"/>
    <property type="evidence" value="ECO:0007669"/>
    <property type="project" value="TreeGrafter"/>
</dbReference>
<accession>A0A1G7WKV9</accession>
<keyword evidence="5" id="KW-1185">Reference proteome</keyword>
<dbReference type="PANTHER" id="PTHR30481:SF4">
    <property type="entry name" value="SITE-SPECIFIC DNA-METHYLTRANSFERASE (ADENINE-SPECIFIC)"/>
    <property type="match status" value="1"/>
</dbReference>
<dbReference type="GO" id="GO:0032259">
    <property type="term" value="P:methylation"/>
    <property type="evidence" value="ECO:0007669"/>
    <property type="project" value="UniProtKB-KW"/>
</dbReference>
<dbReference type="RefSeq" id="WP_090156719.1">
    <property type="nucleotide sequence ID" value="NZ_FNAN01000022.1"/>
</dbReference>
<keyword evidence="2" id="KW-0808">Transferase</keyword>
<dbReference type="AlphaFoldDB" id="A0A1G7WKV9"/>
<gene>
    <name evidence="4" type="ORF">SAMN04487996_12285</name>
</gene>
<dbReference type="EMBL" id="FNAN01000022">
    <property type="protein sequence ID" value="SDG72572.1"/>
    <property type="molecule type" value="Genomic_DNA"/>
</dbReference>
<dbReference type="PANTHER" id="PTHR30481">
    <property type="entry name" value="DNA ADENINE METHYLASE"/>
    <property type="match status" value="1"/>
</dbReference>
<evidence type="ECO:0000313" key="5">
    <source>
        <dbReference type="Proteomes" id="UP000198748"/>
    </source>
</evidence>
<sequence length="233" mass="27251">MITGISYFGGKSGSGTYQTIINQIPPHTTYVEGFAGMAGIFRRKLPAKESLLVEVDKETIARLVEIGINREMIYEGSMLEVLDIFRSTLDQPDVFLYLDPPYPRDSRKSDTVYRHELTHDNHVLLLKLIRSYQRAKIAISTYPNQMYAHRLKDWRSIEFDSQTRRGRATEVLIMNYPEPDELHDYRYLGSDYRERERITRKLNRWQNKFSELAPLEQKAMIQRLTTSLDPTAI</sequence>
<dbReference type="InterPro" id="IPR029063">
    <property type="entry name" value="SAM-dependent_MTases_sf"/>
</dbReference>
<dbReference type="Proteomes" id="UP000198748">
    <property type="component" value="Unassembled WGS sequence"/>
</dbReference>
<proteinExistence type="predicted"/>
<evidence type="ECO:0000256" key="2">
    <source>
        <dbReference type="ARBA" id="ARBA00022679"/>
    </source>
</evidence>
<dbReference type="GO" id="GO:1904047">
    <property type="term" value="F:S-adenosyl-L-methionine binding"/>
    <property type="evidence" value="ECO:0007669"/>
    <property type="project" value="TreeGrafter"/>
</dbReference>
<dbReference type="GO" id="GO:0009307">
    <property type="term" value="P:DNA restriction-modification system"/>
    <property type="evidence" value="ECO:0007669"/>
    <property type="project" value="InterPro"/>
</dbReference>
<reference evidence="5" key="1">
    <citation type="submission" date="2016-10" db="EMBL/GenBank/DDBJ databases">
        <authorList>
            <person name="Varghese N."/>
            <person name="Submissions S."/>
        </authorList>
    </citation>
    <scope>NUCLEOTIDE SEQUENCE [LARGE SCALE GENOMIC DNA]</scope>
    <source>
        <strain evidence="5">DSM 25329</strain>
    </source>
</reference>
<dbReference type="OrthoDB" id="9805629at2"/>
<dbReference type="GO" id="GO:0043565">
    <property type="term" value="F:sequence-specific DNA binding"/>
    <property type="evidence" value="ECO:0007669"/>
    <property type="project" value="TreeGrafter"/>
</dbReference>
<dbReference type="GO" id="GO:0009007">
    <property type="term" value="F:site-specific DNA-methyltransferase (adenine-specific) activity"/>
    <property type="evidence" value="ECO:0007669"/>
    <property type="project" value="UniProtKB-EC"/>
</dbReference>
<keyword evidence="1" id="KW-0489">Methyltransferase</keyword>
<dbReference type="Gene3D" id="3.40.50.150">
    <property type="entry name" value="Vaccinia Virus protein VP39"/>
    <property type="match status" value="1"/>
</dbReference>
<organism evidence="4 5">
    <name type="scientific">Dyadobacter soli</name>
    <dbReference type="NCBI Taxonomy" id="659014"/>
    <lineage>
        <taxon>Bacteria</taxon>
        <taxon>Pseudomonadati</taxon>
        <taxon>Bacteroidota</taxon>
        <taxon>Cytophagia</taxon>
        <taxon>Cytophagales</taxon>
        <taxon>Spirosomataceae</taxon>
        <taxon>Dyadobacter</taxon>
    </lineage>
</organism>
<evidence type="ECO:0000256" key="3">
    <source>
        <dbReference type="ARBA" id="ARBA00022691"/>
    </source>
</evidence>
<evidence type="ECO:0000313" key="4">
    <source>
        <dbReference type="EMBL" id="SDG72572.1"/>
    </source>
</evidence>
<evidence type="ECO:0000256" key="1">
    <source>
        <dbReference type="ARBA" id="ARBA00022603"/>
    </source>
</evidence>
<keyword evidence="3" id="KW-0949">S-adenosyl-L-methionine</keyword>
<dbReference type="SUPFAM" id="SSF53335">
    <property type="entry name" value="S-adenosyl-L-methionine-dependent methyltransferases"/>
    <property type="match status" value="1"/>
</dbReference>
<dbReference type="InterPro" id="IPR012327">
    <property type="entry name" value="MeTrfase_D12"/>
</dbReference>
<protein>
    <recommendedName>
        <fullName evidence="6">D12 class N6 adenine-specific DNA methyltransferase</fullName>
    </recommendedName>
</protein>